<feature type="compositionally biased region" description="Polar residues" evidence="6">
    <location>
        <begin position="14"/>
        <end position="27"/>
    </location>
</feature>
<dbReference type="GO" id="GO:0000724">
    <property type="term" value="P:double-strand break repair via homologous recombination"/>
    <property type="evidence" value="ECO:0007669"/>
    <property type="project" value="TreeGrafter"/>
</dbReference>
<dbReference type="PROSITE" id="PS50172">
    <property type="entry name" value="BRCT"/>
    <property type="match status" value="1"/>
</dbReference>
<dbReference type="AlphaFoldDB" id="A0A813KSG3"/>
<name>A0A813KSG3_POLGL</name>
<protein>
    <recommendedName>
        <fullName evidence="7">BRCT domain-containing protein</fullName>
    </recommendedName>
</protein>
<evidence type="ECO:0000259" key="7">
    <source>
        <dbReference type="PROSITE" id="PS50172"/>
    </source>
</evidence>
<dbReference type="GO" id="GO:0045944">
    <property type="term" value="P:positive regulation of transcription by RNA polymerase II"/>
    <property type="evidence" value="ECO:0007669"/>
    <property type="project" value="TreeGrafter"/>
</dbReference>
<sequence>MDRQDNSPEERGELQQQVASAHPQPTVTVAEKAPLTGAVIDVPDGDGTSPTAQLPPSKRRRASSQGRGSPAVMEERQPLMEGSEQIVTCLADRLEHVAEGQVQCQEQEVKCSDQEELGDEKEGQENRAATANRASDYEHTGQQLVQATGQQENRPCLADIDAHADKAPTIPLLSAPFRLRRRLAERSGGWVLDRATRPKRGVLQEINNNIIEPMPVPLPPPAEPEAPQLAMVALEEAPSNPSVLFTGFPRERRVVVRLGGKAVRELPESTACCSVKPVEAVDPTQQSGEGHEVGGASSLAPVRPFAARRTLKYFDAILAGAWVLSPEWVLASNQAGRWLPEARFELAGDASGSGGPSRGRRYGPQLFEGLRLHFPALQDCHTSGPRLGLDEAEEGPQPQDLERLARRGGAEVVAGICWLPAAEADPPHLDSKARAAMRQKRTRQGEAAAKAYLARCVLNFGCLSSSTMSRRRRWKLLPLRGGAGQSRSSLAAALALLLPRALAPAAEAAALRWRSSWPAPGGWFCRPFGCFSASLLARFYRRPRTGCS</sequence>
<evidence type="ECO:0000256" key="2">
    <source>
        <dbReference type="ARBA" id="ARBA00022737"/>
    </source>
</evidence>
<dbReference type="InterPro" id="IPR036420">
    <property type="entry name" value="BRCT_dom_sf"/>
</dbReference>
<evidence type="ECO:0000313" key="8">
    <source>
        <dbReference type="EMBL" id="CAE8711373.1"/>
    </source>
</evidence>
<evidence type="ECO:0000256" key="4">
    <source>
        <dbReference type="ARBA" id="ARBA00023204"/>
    </source>
</evidence>
<dbReference type="PANTHER" id="PTHR13763:SF0">
    <property type="entry name" value="BREAST CANCER TYPE 1 SUSCEPTIBILITY PROTEIN"/>
    <property type="match status" value="1"/>
</dbReference>
<evidence type="ECO:0000256" key="1">
    <source>
        <dbReference type="ARBA" id="ARBA00004123"/>
    </source>
</evidence>
<feature type="compositionally biased region" description="Basic and acidic residues" evidence="6">
    <location>
        <begin position="1"/>
        <end position="13"/>
    </location>
</feature>
<accession>A0A813KSG3</accession>
<keyword evidence="5" id="KW-0539">Nucleus</keyword>
<evidence type="ECO:0000313" key="9">
    <source>
        <dbReference type="Proteomes" id="UP000626109"/>
    </source>
</evidence>
<dbReference type="GO" id="GO:0005634">
    <property type="term" value="C:nucleus"/>
    <property type="evidence" value="ECO:0007669"/>
    <property type="project" value="UniProtKB-SubCell"/>
</dbReference>
<dbReference type="GO" id="GO:0004842">
    <property type="term" value="F:ubiquitin-protein transferase activity"/>
    <property type="evidence" value="ECO:0007669"/>
    <property type="project" value="TreeGrafter"/>
</dbReference>
<proteinExistence type="predicted"/>
<evidence type="ECO:0000256" key="5">
    <source>
        <dbReference type="ARBA" id="ARBA00023242"/>
    </source>
</evidence>
<keyword evidence="3" id="KW-0227">DNA damage</keyword>
<comment type="subcellular location">
    <subcellularLocation>
        <location evidence="1">Nucleus</location>
    </subcellularLocation>
</comment>
<organism evidence="8 9">
    <name type="scientific">Polarella glacialis</name>
    <name type="common">Dinoflagellate</name>
    <dbReference type="NCBI Taxonomy" id="89957"/>
    <lineage>
        <taxon>Eukaryota</taxon>
        <taxon>Sar</taxon>
        <taxon>Alveolata</taxon>
        <taxon>Dinophyceae</taxon>
        <taxon>Suessiales</taxon>
        <taxon>Suessiaceae</taxon>
        <taxon>Polarella</taxon>
    </lineage>
</organism>
<reference evidence="8" key="1">
    <citation type="submission" date="2021-02" db="EMBL/GenBank/DDBJ databases">
        <authorList>
            <person name="Dougan E. K."/>
            <person name="Rhodes N."/>
            <person name="Thang M."/>
            <person name="Chan C."/>
        </authorList>
    </citation>
    <scope>NUCLEOTIDE SEQUENCE</scope>
</reference>
<keyword evidence="4" id="KW-0234">DNA repair</keyword>
<dbReference type="PANTHER" id="PTHR13763">
    <property type="entry name" value="BREAST CANCER TYPE 1 SUSCEPTIBILITY PROTEIN BRCA1"/>
    <property type="match status" value="1"/>
</dbReference>
<comment type="caution">
    <text evidence="8">The sequence shown here is derived from an EMBL/GenBank/DDBJ whole genome shotgun (WGS) entry which is preliminary data.</text>
</comment>
<gene>
    <name evidence="8" type="ORF">PGLA2088_LOCUS36434</name>
</gene>
<dbReference type="Gene3D" id="3.40.50.10190">
    <property type="entry name" value="BRCT domain"/>
    <property type="match status" value="1"/>
</dbReference>
<dbReference type="InterPro" id="IPR001357">
    <property type="entry name" value="BRCT_dom"/>
</dbReference>
<keyword evidence="2" id="KW-0677">Repeat</keyword>
<dbReference type="InterPro" id="IPR031099">
    <property type="entry name" value="BRCA1-associated"/>
</dbReference>
<feature type="domain" description="BRCT" evidence="7">
    <location>
        <begin position="252"/>
        <end position="346"/>
    </location>
</feature>
<dbReference type="EMBL" id="CAJNNW010032159">
    <property type="protein sequence ID" value="CAE8711373.1"/>
    <property type="molecule type" value="Genomic_DNA"/>
</dbReference>
<evidence type="ECO:0000256" key="6">
    <source>
        <dbReference type="SAM" id="MobiDB-lite"/>
    </source>
</evidence>
<evidence type="ECO:0000256" key="3">
    <source>
        <dbReference type="ARBA" id="ARBA00022763"/>
    </source>
</evidence>
<feature type="region of interest" description="Disordered" evidence="6">
    <location>
        <begin position="1"/>
        <end position="79"/>
    </location>
</feature>
<dbReference type="Proteomes" id="UP000626109">
    <property type="component" value="Unassembled WGS sequence"/>
</dbReference>
<dbReference type="SUPFAM" id="SSF52113">
    <property type="entry name" value="BRCT domain"/>
    <property type="match status" value="1"/>
</dbReference>
<feature type="region of interest" description="Disordered" evidence="6">
    <location>
        <begin position="105"/>
        <end position="142"/>
    </location>
</feature>